<evidence type="ECO:0000313" key="3">
    <source>
        <dbReference type="Proteomes" id="UP001381693"/>
    </source>
</evidence>
<evidence type="ECO:0008006" key="4">
    <source>
        <dbReference type="Google" id="ProtNLM"/>
    </source>
</evidence>
<feature type="chain" id="PRO_5042889766" description="WAP domain-containing protein" evidence="1">
    <location>
        <begin position="20"/>
        <end position="115"/>
    </location>
</feature>
<dbReference type="Proteomes" id="UP001381693">
    <property type="component" value="Unassembled WGS sequence"/>
</dbReference>
<dbReference type="EMBL" id="JAXCGZ010002001">
    <property type="protein sequence ID" value="KAK7084711.1"/>
    <property type="molecule type" value="Genomic_DNA"/>
</dbReference>
<evidence type="ECO:0000256" key="1">
    <source>
        <dbReference type="SAM" id="SignalP"/>
    </source>
</evidence>
<sequence length="115" mass="12729">MVATKSLLILLTFVYITLGAKIAHQVANCRSSCTNRFGRVLCCDNVLRNAPRCPPAPRILLDCNSTLIMVKSVPVTECVVDADCNKRELCCNDICLDGPPKICMPSRRNSHYLMT</sequence>
<accession>A0AAN9A8D2</accession>
<reference evidence="2 3" key="1">
    <citation type="submission" date="2023-11" db="EMBL/GenBank/DDBJ databases">
        <title>Halocaridina rubra genome assembly.</title>
        <authorList>
            <person name="Smith C."/>
        </authorList>
    </citation>
    <scope>NUCLEOTIDE SEQUENCE [LARGE SCALE GENOMIC DNA]</scope>
    <source>
        <strain evidence="2">EP-1</strain>
        <tissue evidence="2">Whole</tissue>
    </source>
</reference>
<organism evidence="2 3">
    <name type="scientific">Halocaridina rubra</name>
    <name type="common">Hawaiian red shrimp</name>
    <dbReference type="NCBI Taxonomy" id="373956"/>
    <lineage>
        <taxon>Eukaryota</taxon>
        <taxon>Metazoa</taxon>
        <taxon>Ecdysozoa</taxon>
        <taxon>Arthropoda</taxon>
        <taxon>Crustacea</taxon>
        <taxon>Multicrustacea</taxon>
        <taxon>Malacostraca</taxon>
        <taxon>Eumalacostraca</taxon>
        <taxon>Eucarida</taxon>
        <taxon>Decapoda</taxon>
        <taxon>Pleocyemata</taxon>
        <taxon>Caridea</taxon>
        <taxon>Atyoidea</taxon>
        <taxon>Atyidae</taxon>
        <taxon>Halocaridina</taxon>
    </lineage>
</organism>
<keyword evidence="1" id="KW-0732">Signal</keyword>
<comment type="caution">
    <text evidence="2">The sequence shown here is derived from an EMBL/GenBank/DDBJ whole genome shotgun (WGS) entry which is preliminary data.</text>
</comment>
<keyword evidence="3" id="KW-1185">Reference proteome</keyword>
<gene>
    <name evidence="2" type="ORF">SK128_003729</name>
</gene>
<protein>
    <recommendedName>
        <fullName evidence="4">WAP domain-containing protein</fullName>
    </recommendedName>
</protein>
<dbReference type="AlphaFoldDB" id="A0AAN9A8D2"/>
<name>A0AAN9A8D2_HALRR</name>
<evidence type="ECO:0000313" key="2">
    <source>
        <dbReference type="EMBL" id="KAK7084711.1"/>
    </source>
</evidence>
<feature type="signal peptide" evidence="1">
    <location>
        <begin position="1"/>
        <end position="19"/>
    </location>
</feature>
<proteinExistence type="predicted"/>